<dbReference type="Pfam" id="PF13202">
    <property type="entry name" value="EF-hand_5"/>
    <property type="match status" value="1"/>
</dbReference>
<dbReference type="PROSITE" id="PS00018">
    <property type="entry name" value="EF_HAND_1"/>
    <property type="match status" value="3"/>
</dbReference>
<dbReference type="PANTHER" id="PTHR34524:SF6">
    <property type="entry name" value="CALCYPHOSINE LIKE"/>
    <property type="match status" value="1"/>
</dbReference>
<dbReference type="InterPro" id="IPR018247">
    <property type="entry name" value="EF_Hand_1_Ca_BS"/>
</dbReference>
<keyword evidence="6" id="KW-1185">Reference proteome</keyword>
<dbReference type="GO" id="GO:0005509">
    <property type="term" value="F:calcium ion binding"/>
    <property type="evidence" value="ECO:0007669"/>
    <property type="project" value="InterPro"/>
</dbReference>
<dbReference type="SMART" id="SM00054">
    <property type="entry name" value="EFh"/>
    <property type="match status" value="3"/>
</dbReference>
<dbReference type="Pfam" id="PF13499">
    <property type="entry name" value="EF-hand_7"/>
    <property type="match status" value="1"/>
</dbReference>
<dbReference type="AlphaFoldDB" id="A0A8J2P9F6"/>
<feature type="domain" description="EF-hand" evidence="4">
    <location>
        <begin position="72"/>
        <end position="107"/>
    </location>
</feature>
<dbReference type="CDD" id="cd00051">
    <property type="entry name" value="EFh"/>
    <property type="match status" value="1"/>
</dbReference>
<evidence type="ECO:0000256" key="1">
    <source>
        <dbReference type="ARBA" id="ARBA00022723"/>
    </source>
</evidence>
<proteinExistence type="predicted"/>
<dbReference type="PROSITE" id="PS50222">
    <property type="entry name" value="EF_HAND_2"/>
    <property type="match status" value="3"/>
</dbReference>
<protein>
    <recommendedName>
        <fullName evidence="4">EF-hand domain-containing protein</fullName>
    </recommendedName>
</protein>
<dbReference type="Proteomes" id="UP000708208">
    <property type="component" value="Unassembled WGS sequence"/>
</dbReference>
<dbReference type="EMBL" id="CAJVCH010309857">
    <property type="protein sequence ID" value="CAG7786057.1"/>
    <property type="molecule type" value="Genomic_DNA"/>
</dbReference>
<name>A0A8J2P9F6_9HEXA</name>
<evidence type="ECO:0000313" key="6">
    <source>
        <dbReference type="Proteomes" id="UP000708208"/>
    </source>
</evidence>
<sequence>MTRNEEQMMAKARSDIARTSDPVEKLRLLCLARGSTGILGLGRIFRRMDDDGNRSLNFEEFAEGMRDTGMDLDEAGLKALFGVFDRDNSGSISINEFLIVVRPPMNSNRQKLVHDAFKKLDKSGDGVVTIDDLKTVYNVKNNPRYLSGEETQEQILSRFLQNFEEEGIVDGKVSHCSVNLYAFRTEEPNM</sequence>
<comment type="caution">
    <text evidence="5">The sequence shown here is derived from an EMBL/GenBank/DDBJ whole genome shotgun (WGS) entry which is preliminary data.</text>
</comment>
<dbReference type="InterPro" id="IPR002048">
    <property type="entry name" value="EF_hand_dom"/>
</dbReference>
<evidence type="ECO:0000313" key="5">
    <source>
        <dbReference type="EMBL" id="CAG7786057.1"/>
    </source>
</evidence>
<evidence type="ECO:0000256" key="2">
    <source>
        <dbReference type="ARBA" id="ARBA00022737"/>
    </source>
</evidence>
<dbReference type="OrthoDB" id="444540at2759"/>
<dbReference type="InterPro" id="IPR051581">
    <property type="entry name" value="Ca-bind"/>
</dbReference>
<reference evidence="5" key="1">
    <citation type="submission" date="2021-06" db="EMBL/GenBank/DDBJ databases">
        <authorList>
            <person name="Hodson N. C."/>
            <person name="Mongue J. A."/>
            <person name="Jaron S. K."/>
        </authorList>
    </citation>
    <scope>NUCLEOTIDE SEQUENCE</scope>
</reference>
<organism evidence="5 6">
    <name type="scientific">Allacma fusca</name>
    <dbReference type="NCBI Taxonomy" id="39272"/>
    <lineage>
        <taxon>Eukaryota</taxon>
        <taxon>Metazoa</taxon>
        <taxon>Ecdysozoa</taxon>
        <taxon>Arthropoda</taxon>
        <taxon>Hexapoda</taxon>
        <taxon>Collembola</taxon>
        <taxon>Symphypleona</taxon>
        <taxon>Sminthuridae</taxon>
        <taxon>Allacma</taxon>
    </lineage>
</organism>
<gene>
    <name evidence="5" type="ORF">AFUS01_LOCUS24641</name>
</gene>
<feature type="domain" description="EF-hand" evidence="4">
    <location>
        <begin position="108"/>
        <end position="143"/>
    </location>
</feature>
<keyword evidence="1" id="KW-0479">Metal-binding</keyword>
<feature type="domain" description="EF-hand" evidence="4">
    <location>
        <begin position="36"/>
        <end position="71"/>
    </location>
</feature>
<accession>A0A8J2P9F6</accession>
<keyword evidence="2" id="KW-0677">Repeat</keyword>
<evidence type="ECO:0000256" key="3">
    <source>
        <dbReference type="ARBA" id="ARBA00022837"/>
    </source>
</evidence>
<keyword evidence="3" id="KW-0106">Calcium</keyword>
<evidence type="ECO:0000259" key="4">
    <source>
        <dbReference type="PROSITE" id="PS50222"/>
    </source>
</evidence>
<dbReference type="PANTHER" id="PTHR34524">
    <property type="entry name" value="CALCYPHOSIN"/>
    <property type="match status" value="1"/>
</dbReference>